<dbReference type="Pfam" id="PF13499">
    <property type="entry name" value="EF-hand_7"/>
    <property type="match status" value="1"/>
</dbReference>
<sequence>MSAFGVTALGPPNPFSVTLLSTLGVKYWEDDEFLTKFHLFDRDGSGFIERREVVSMLRETYGFDPMAEEVDLFMQFMDINQDGKISWDEFREGLHRMRAILQTEESGTREYQSSQDLRDQTRKNTEVRQYQSYDFLREERRRHRRRKKSPIDVFKVPLTAAQQVGWHEEVVINKRYPKKSCEETRYQDAVVKARWF</sequence>
<dbReference type="OMA" id="WHEEEVF"/>
<dbReference type="EMBL" id="CDMY01000113">
    <property type="protein sequence ID" value="CEL92823.1"/>
    <property type="molecule type" value="Genomic_DNA"/>
</dbReference>
<dbReference type="Pfam" id="PF22593">
    <property type="entry name" value="SPMIP11"/>
    <property type="match status" value="1"/>
</dbReference>
<evidence type="ECO:0000256" key="1">
    <source>
        <dbReference type="ARBA" id="ARBA00022837"/>
    </source>
</evidence>
<dbReference type="OrthoDB" id="191686at2759"/>
<gene>
    <name evidence="3" type="ORF">Vbra_20130</name>
</gene>
<evidence type="ECO:0000313" key="4">
    <source>
        <dbReference type="Proteomes" id="UP000041254"/>
    </source>
</evidence>
<organism evidence="3 4">
    <name type="scientific">Vitrella brassicaformis (strain CCMP3155)</name>
    <dbReference type="NCBI Taxonomy" id="1169540"/>
    <lineage>
        <taxon>Eukaryota</taxon>
        <taxon>Sar</taxon>
        <taxon>Alveolata</taxon>
        <taxon>Colpodellida</taxon>
        <taxon>Vitrellaceae</taxon>
        <taxon>Vitrella</taxon>
    </lineage>
</organism>
<name>A0A0G4EAY2_VITBC</name>
<protein>
    <recommendedName>
        <fullName evidence="2">EF-hand domain-containing protein</fullName>
    </recommendedName>
</protein>
<dbReference type="InParanoid" id="A0A0G4EAY2"/>
<reference evidence="3 4" key="1">
    <citation type="submission" date="2014-11" db="EMBL/GenBank/DDBJ databases">
        <authorList>
            <person name="Zhu J."/>
            <person name="Qi W."/>
            <person name="Song R."/>
        </authorList>
    </citation>
    <scope>NUCLEOTIDE SEQUENCE [LARGE SCALE GENOMIC DNA]</scope>
</reference>
<dbReference type="STRING" id="1169540.A0A0G4EAY2"/>
<dbReference type="VEuPathDB" id="CryptoDB:Vbra_20130"/>
<evidence type="ECO:0000259" key="2">
    <source>
        <dbReference type="PROSITE" id="PS50222"/>
    </source>
</evidence>
<evidence type="ECO:0000313" key="3">
    <source>
        <dbReference type="EMBL" id="CEL92823.1"/>
    </source>
</evidence>
<dbReference type="Proteomes" id="UP000041254">
    <property type="component" value="Unassembled WGS sequence"/>
</dbReference>
<keyword evidence="1" id="KW-0106">Calcium</keyword>
<proteinExistence type="predicted"/>
<dbReference type="SUPFAM" id="SSF47473">
    <property type="entry name" value="EF-hand"/>
    <property type="match status" value="1"/>
</dbReference>
<dbReference type="PROSITE" id="PS50222">
    <property type="entry name" value="EF_HAND_2"/>
    <property type="match status" value="2"/>
</dbReference>
<dbReference type="PROSITE" id="PS00018">
    <property type="entry name" value="EF_HAND_1"/>
    <property type="match status" value="2"/>
</dbReference>
<keyword evidence="4" id="KW-1185">Reference proteome</keyword>
<feature type="domain" description="EF-hand" evidence="2">
    <location>
        <begin position="65"/>
        <end position="100"/>
    </location>
</feature>
<dbReference type="GO" id="GO:0005509">
    <property type="term" value="F:calcium ion binding"/>
    <property type="evidence" value="ECO:0007669"/>
    <property type="project" value="InterPro"/>
</dbReference>
<feature type="domain" description="EF-hand" evidence="2">
    <location>
        <begin position="28"/>
        <end position="63"/>
    </location>
</feature>
<accession>A0A0G4EAY2</accession>
<dbReference type="InterPro" id="IPR002048">
    <property type="entry name" value="EF_hand_dom"/>
</dbReference>
<dbReference type="InterPro" id="IPR011992">
    <property type="entry name" value="EF-hand-dom_pair"/>
</dbReference>
<dbReference type="CDD" id="cd00051">
    <property type="entry name" value="EFh"/>
    <property type="match status" value="1"/>
</dbReference>
<dbReference type="Gene3D" id="1.10.238.10">
    <property type="entry name" value="EF-hand"/>
    <property type="match status" value="1"/>
</dbReference>
<dbReference type="AlphaFoldDB" id="A0A0G4EAY2"/>
<dbReference type="InterPro" id="IPR018247">
    <property type="entry name" value="EF_Hand_1_Ca_BS"/>
</dbReference>
<dbReference type="SMART" id="SM00054">
    <property type="entry name" value="EFh"/>
    <property type="match status" value="2"/>
</dbReference>